<reference evidence="3" key="1">
    <citation type="submission" date="2022-12" db="EMBL/GenBank/DDBJ databases">
        <title>Draft genome assemblies for two species of Escallonia (Escalloniales).</title>
        <authorList>
            <person name="Chanderbali A."/>
            <person name="Dervinis C."/>
            <person name="Anghel I."/>
            <person name="Soltis D."/>
            <person name="Soltis P."/>
            <person name="Zapata F."/>
        </authorList>
    </citation>
    <scope>NUCLEOTIDE SEQUENCE</scope>
    <source>
        <strain evidence="3">UCBG64.0493</strain>
        <tissue evidence="3">Leaf</tissue>
    </source>
</reference>
<dbReference type="Pfam" id="PF07714">
    <property type="entry name" value="PK_Tyr_Ser-Thr"/>
    <property type="match status" value="1"/>
</dbReference>
<dbReference type="Gene3D" id="3.30.200.20">
    <property type="entry name" value="Phosphorylase Kinase, domain 1"/>
    <property type="match status" value="1"/>
</dbReference>
<proteinExistence type="predicted"/>
<evidence type="ECO:0000256" key="1">
    <source>
        <dbReference type="SAM" id="MobiDB-lite"/>
    </source>
</evidence>
<feature type="domain" description="Protein kinase" evidence="2">
    <location>
        <begin position="32"/>
        <end position="126"/>
    </location>
</feature>
<sequence length="126" mass="14336">MQRENVKNKESGETSEGVKGRMYQTPPQTLTWPEIYAIGKSLYNSTLAWLQAQLHGQVVAVKKLSSPSKQKLQEFNTEVLILSSYKHENLVRLFGGYSGKDLHLLICEYMEHKSLAEALFGNFFIV</sequence>
<dbReference type="PANTHER" id="PTHR27006">
    <property type="entry name" value="PROMASTIGOTE SURFACE ANTIGEN PROTEIN PSA"/>
    <property type="match status" value="1"/>
</dbReference>
<dbReference type="GO" id="GO:0005524">
    <property type="term" value="F:ATP binding"/>
    <property type="evidence" value="ECO:0007669"/>
    <property type="project" value="InterPro"/>
</dbReference>
<dbReference type="InterPro" id="IPR011009">
    <property type="entry name" value="Kinase-like_dom_sf"/>
</dbReference>
<dbReference type="PANTHER" id="PTHR27006:SF606">
    <property type="entry name" value="INTERLEUKIN-1 RECEPTOR-ASSOCIATED KINASE 4"/>
    <property type="match status" value="1"/>
</dbReference>
<dbReference type="AlphaFoldDB" id="A0AA89BI68"/>
<dbReference type="InterPro" id="IPR000719">
    <property type="entry name" value="Prot_kinase_dom"/>
</dbReference>
<gene>
    <name evidence="3" type="ORF">RJ639_035160</name>
</gene>
<protein>
    <recommendedName>
        <fullName evidence="2">Protein kinase domain-containing protein</fullName>
    </recommendedName>
</protein>
<feature type="compositionally biased region" description="Basic and acidic residues" evidence="1">
    <location>
        <begin position="1"/>
        <end position="19"/>
    </location>
</feature>
<dbReference type="PROSITE" id="PS50011">
    <property type="entry name" value="PROTEIN_KINASE_DOM"/>
    <property type="match status" value="1"/>
</dbReference>
<name>A0AA89BI68_9ASTE</name>
<accession>A0AA89BI68</accession>
<dbReference type="InterPro" id="IPR001245">
    <property type="entry name" value="Ser-Thr/Tyr_kinase_cat_dom"/>
</dbReference>
<dbReference type="GO" id="GO:0004672">
    <property type="term" value="F:protein kinase activity"/>
    <property type="evidence" value="ECO:0007669"/>
    <property type="project" value="InterPro"/>
</dbReference>
<organism evidence="3 4">
    <name type="scientific">Escallonia herrerae</name>
    <dbReference type="NCBI Taxonomy" id="1293975"/>
    <lineage>
        <taxon>Eukaryota</taxon>
        <taxon>Viridiplantae</taxon>
        <taxon>Streptophyta</taxon>
        <taxon>Embryophyta</taxon>
        <taxon>Tracheophyta</taxon>
        <taxon>Spermatophyta</taxon>
        <taxon>Magnoliopsida</taxon>
        <taxon>eudicotyledons</taxon>
        <taxon>Gunneridae</taxon>
        <taxon>Pentapetalae</taxon>
        <taxon>asterids</taxon>
        <taxon>campanulids</taxon>
        <taxon>Escalloniales</taxon>
        <taxon>Escalloniaceae</taxon>
        <taxon>Escallonia</taxon>
    </lineage>
</organism>
<evidence type="ECO:0000313" key="4">
    <source>
        <dbReference type="Proteomes" id="UP001188597"/>
    </source>
</evidence>
<feature type="region of interest" description="Disordered" evidence="1">
    <location>
        <begin position="1"/>
        <end position="25"/>
    </location>
</feature>
<dbReference type="SUPFAM" id="SSF56112">
    <property type="entry name" value="Protein kinase-like (PK-like)"/>
    <property type="match status" value="1"/>
</dbReference>
<evidence type="ECO:0000259" key="2">
    <source>
        <dbReference type="PROSITE" id="PS50011"/>
    </source>
</evidence>
<dbReference type="EMBL" id="JAVXUP010000259">
    <property type="protein sequence ID" value="KAK3032716.1"/>
    <property type="molecule type" value="Genomic_DNA"/>
</dbReference>
<evidence type="ECO:0000313" key="3">
    <source>
        <dbReference type="EMBL" id="KAK3032716.1"/>
    </source>
</evidence>
<comment type="caution">
    <text evidence="3">The sequence shown here is derived from an EMBL/GenBank/DDBJ whole genome shotgun (WGS) entry which is preliminary data.</text>
</comment>
<dbReference type="Proteomes" id="UP001188597">
    <property type="component" value="Unassembled WGS sequence"/>
</dbReference>
<keyword evidence="4" id="KW-1185">Reference proteome</keyword>